<evidence type="ECO:0000259" key="1">
    <source>
        <dbReference type="Pfam" id="PF02464"/>
    </source>
</evidence>
<keyword evidence="3" id="KW-1185">Reference proteome</keyword>
<dbReference type="InterPro" id="IPR036653">
    <property type="entry name" value="CinA-like_C"/>
</dbReference>
<proteinExistence type="predicted"/>
<dbReference type="Proteomes" id="UP001501565">
    <property type="component" value="Unassembled WGS sequence"/>
</dbReference>
<dbReference type="InterPro" id="IPR008136">
    <property type="entry name" value="CinA_C"/>
</dbReference>
<feature type="domain" description="CinA C-terminal" evidence="1">
    <location>
        <begin position="13"/>
        <end position="162"/>
    </location>
</feature>
<dbReference type="EMBL" id="BAABBN010000015">
    <property type="protein sequence ID" value="GAA3940574.1"/>
    <property type="molecule type" value="Genomic_DNA"/>
</dbReference>
<dbReference type="SUPFAM" id="SSF142433">
    <property type="entry name" value="CinA-like"/>
    <property type="match status" value="1"/>
</dbReference>
<gene>
    <name evidence="2" type="ORF">GCM10022277_40670</name>
</gene>
<name>A0ABP7N9W8_9GAMM</name>
<sequence>MTLSVLQQNELIQIADRLGKRLSANDFTIATAESCTGGGIAQAITAIAGSSAWFEGGIITYSNRMKHQLLAVSEDVLIEHGAVSQLVVEAMAHGVAEVCDSQVSVAVSGVAGPGGGSAEKPVGTVWIGWWINGQLFSECHRYDGDREMVRYQTIMDALAGVLGRL</sequence>
<evidence type="ECO:0000313" key="2">
    <source>
        <dbReference type="EMBL" id="GAA3940574.1"/>
    </source>
</evidence>
<evidence type="ECO:0000313" key="3">
    <source>
        <dbReference type="Proteomes" id="UP001501565"/>
    </source>
</evidence>
<dbReference type="Gene3D" id="3.90.950.20">
    <property type="entry name" value="CinA-like"/>
    <property type="match status" value="1"/>
</dbReference>
<reference evidence="3" key="1">
    <citation type="journal article" date="2019" name="Int. J. Syst. Evol. Microbiol.">
        <title>The Global Catalogue of Microorganisms (GCM) 10K type strain sequencing project: providing services to taxonomists for standard genome sequencing and annotation.</title>
        <authorList>
            <consortium name="The Broad Institute Genomics Platform"/>
            <consortium name="The Broad Institute Genome Sequencing Center for Infectious Disease"/>
            <person name="Wu L."/>
            <person name="Ma J."/>
        </authorList>
    </citation>
    <scope>NUCLEOTIDE SEQUENCE [LARGE SCALE GENOMIC DNA]</scope>
    <source>
        <strain evidence="3">JCM 17551</strain>
    </source>
</reference>
<comment type="caution">
    <text evidence="2">The sequence shown here is derived from an EMBL/GenBank/DDBJ whole genome shotgun (WGS) entry which is preliminary data.</text>
</comment>
<dbReference type="RefSeq" id="WP_344800488.1">
    <property type="nucleotide sequence ID" value="NZ_BAABBN010000015.1"/>
</dbReference>
<dbReference type="NCBIfam" id="TIGR00199">
    <property type="entry name" value="PncC_domain"/>
    <property type="match status" value="1"/>
</dbReference>
<protein>
    <submittedName>
        <fullName evidence="2">Nicotinamide-nucleotide amidohydrolase family protein</fullName>
    </submittedName>
</protein>
<organism evidence="2 3">
    <name type="scientific">Litoribacillus peritrichatus</name>
    <dbReference type="NCBI Taxonomy" id="718191"/>
    <lineage>
        <taxon>Bacteria</taxon>
        <taxon>Pseudomonadati</taxon>
        <taxon>Pseudomonadota</taxon>
        <taxon>Gammaproteobacteria</taxon>
        <taxon>Oceanospirillales</taxon>
        <taxon>Oceanospirillaceae</taxon>
        <taxon>Litoribacillus</taxon>
    </lineage>
</organism>
<accession>A0ABP7N9W8</accession>
<dbReference type="Pfam" id="PF02464">
    <property type="entry name" value="CinA"/>
    <property type="match status" value="1"/>
</dbReference>